<protein>
    <recommendedName>
        <fullName evidence="2">Molybdenum cofactor sulfurase middle domain-containing protein</fullName>
    </recommendedName>
</protein>
<comment type="caution">
    <text evidence="3">The sequence shown here is derived from an EMBL/GenBank/DDBJ whole genome shotgun (WGS) entry which is preliminary data.</text>
</comment>
<reference evidence="3 4" key="1">
    <citation type="submission" date="2022-12" db="EMBL/GenBank/DDBJ databases">
        <title>Chromosome-level genome of Tegillarca granosa.</title>
        <authorList>
            <person name="Kim J."/>
        </authorList>
    </citation>
    <scope>NUCLEOTIDE SEQUENCE [LARGE SCALE GENOMIC DNA]</scope>
    <source>
        <strain evidence="3">Teg-2019</strain>
        <tissue evidence="3">Adductor muscle</tissue>
    </source>
</reference>
<sequence>MREDSTLVVFATLAGGAVLKYAAFVYLSRKAQQMKYQFVGKVSELLVYPIKSCRGMTMESTHCNRLGVWHQGVGDRIKTDTIESLDCGDIAANWFNRYLKLDGLRLHFSPKSMAKRDASKAVKNWSHDAKPGDIVNIHLYELSLCLLASNV</sequence>
<feature type="domain" description="Molybdenum cofactor sulfurase middle" evidence="2">
    <location>
        <begin position="40"/>
        <end position="76"/>
    </location>
</feature>
<dbReference type="EMBL" id="JARBDR010000657">
    <property type="protein sequence ID" value="KAJ8308787.1"/>
    <property type="molecule type" value="Genomic_DNA"/>
</dbReference>
<proteinExistence type="predicted"/>
<keyword evidence="1" id="KW-1133">Transmembrane helix</keyword>
<evidence type="ECO:0000313" key="3">
    <source>
        <dbReference type="EMBL" id="KAJ8308787.1"/>
    </source>
</evidence>
<evidence type="ECO:0000313" key="4">
    <source>
        <dbReference type="Proteomes" id="UP001217089"/>
    </source>
</evidence>
<dbReference type="Pfam" id="PF03476">
    <property type="entry name" value="MOSC_N"/>
    <property type="match status" value="1"/>
</dbReference>
<gene>
    <name evidence="3" type="ORF">KUTeg_013661</name>
</gene>
<name>A0ABQ9EYU8_TEGGR</name>
<evidence type="ECO:0000259" key="2">
    <source>
        <dbReference type="Pfam" id="PF03476"/>
    </source>
</evidence>
<dbReference type="Proteomes" id="UP001217089">
    <property type="component" value="Unassembled WGS sequence"/>
</dbReference>
<dbReference type="InterPro" id="IPR005303">
    <property type="entry name" value="MOCOS_middle"/>
</dbReference>
<keyword evidence="4" id="KW-1185">Reference proteome</keyword>
<keyword evidence="1" id="KW-0812">Transmembrane</keyword>
<feature type="transmembrane region" description="Helical" evidence="1">
    <location>
        <begin position="6"/>
        <end position="27"/>
    </location>
</feature>
<organism evidence="3 4">
    <name type="scientific">Tegillarca granosa</name>
    <name type="common">Malaysian cockle</name>
    <name type="synonym">Anadara granosa</name>
    <dbReference type="NCBI Taxonomy" id="220873"/>
    <lineage>
        <taxon>Eukaryota</taxon>
        <taxon>Metazoa</taxon>
        <taxon>Spiralia</taxon>
        <taxon>Lophotrochozoa</taxon>
        <taxon>Mollusca</taxon>
        <taxon>Bivalvia</taxon>
        <taxon>Autobranchia</taxon>
        <taxon>Pteriomorphia</taxon>
        <taxon>Arcoida</taxon>
        <taxon>Arcoidea</taxon>
        <taxon>Arcidae</taxon>
        <taxon>Tegillarca</taxon>
    </lineage>
</organism>
<evidence type="ECO:0000256" key="1">
    <source>
        <dbReference type="SAM" id="Phobius"/>
    </source>
</evidence>
<dbReference type="SUPFAM" id="SSF141673">
    <property type="entry name" value="MOSC N-terminal domain-like"/>
    <property type="match status" value="1"/>
</dbReference>
<accession>A0ABQ9EYU8</accession>
<keyword evidence="1" id="KW-0472">Membrane</keyword>